<keyword evidence="2" id="KW-0732">Signal</keyword>
<evidence type="ECO:0000256" key="2">
    <source>
        <dbReference type="SAM" id="SignalP"/>
    </source>
</evidence>
<name>A0A5D2KQX2_GOSTO</name>
<evidence type="ECO:0000313" key="4">
    <source>
        <dbReference type="Proteomes" id="UP000322667"/>
    </source>
</evidence>
<dbReference type="Proteomes" id="UP000322667">
    <property type="component" value="Chromosome D05"/>
</dbReference>
<feature type="transmembrane region" description="Helical" evidence="1">
    <location>
        <begin position="61"/>
        <end position="78"/>
    </location>
</feature>
<feature type="chain" id="PRO_5023059254" evidence="2">
    <location>
        <begin position="20"/>
        <end position="90"/>
    </location>
</feature>
<dbReference type="GO" id="GO:0005737">
    <property type="term" value="C:cytoplasm"/>
    <property type="evidence" value="ECO:0007669"/>
    <property type="project" value="InterPro"/>
</dbReference>
<reference evidence="3 4" key="1">
    <citation type="submission" date="2019-07" db="EMBL/GenBank/DDBJ databases">
        <title>WGS assembly of Gossypium tomentosum.</title>
        <authorList>
            <person name="Chen Z.J."/>
            <person name="Sreedasyam A."/>
            <person name="Ando A."/>
            <person name="Song Q."/>
            <person name="De L."/>
            <person name="Hulse-Kemp A."/>
            <person name="Ding M."/>
            <person name="Ye W."/>
            <person name="Kirkbride R."/>
            <person name="Jenkins J."/>
            <person name="Plott C."/>
            <person name="Lovell J."/>
            <person name="Lin Y.-M."/>
            <person name="Vaughn R."/>
            <person name="Liu B."/>
            <person name="Li W."/>
            <person name="Simpson S."/>
            <person name="Scheffler B."/>
            <person name="Saski C."/>
            <person name="Grover C."/>
            <person name="Hu G."/>
            <person name="Conover J."/>
            <person name="Carlson J."/>
            <person name="Shu S."/>
            <person name="Boston L."/>
            <person name="Williams M."/>
            <person name="Peterson D."/>
            <person name="Mcgee K."/>
            <person name="Jones D."/>
            <person name="Wendel J."/>
            <person name="Stelly D."/>
            <person name="Grimwood J."/>
            <person name="Schmutz J."/>
        </authorList>
    </citation>
    <scope>NUCLEOTIDE SEQUENCE [LARGE SCALE GENOMIC DNA]</scope>
    <source>
        <strain evidence="3">7179.01</strain>
    </source>
</reference>
<keyword evidence="1" id="KW-1133">Transmembrane helix</keyword>
<keyword evidence="1" id="KW-0472">Membrane</keyword>
<dbReference type="PRINTS" id="PR00481">
    <property type="entry name" value="LAMNOPPTDASE"/>
</dbReference>
<feature type="signal peptide" evidence="2">
    <location>
        <begin position="1"/>
        <end position="19"/>
    </location>
</feature>
<protein>
    <submittedName>
        <fullName evidence="3">Uncharacterized protein</fullName>
    </submittedName>
</protein>
<dbReference type="GO" id="GO:0070006">
    <property type="term" value="F:metalloaminopeptidase activity"/>
    <property type="evidence" value="ECO:0007669"/>
    <property type="project" value="InterPro"/>
</dbReference>
<accession>A0A5D2KQX2</accession>
<dbReference type="InterPro" id="IPR011356">
    <property type="entry name" value="Leucine_aapep/pepB"/>
</dbReference>
<sequence>MPAFFLFKFILLVLNVVSGGQNIKTGLGCSTETMKTDTGGSAALLGTAKVLGQIKPPGAAFLYYVFICSFIFIFFSNFRTGSFMLHLAKT</sequence>
<gene>
    <name evidence="3" type="ORF">ES332_D05G060400v1</name>
</gene>
<organism evidence="3 4">
    <name type="scientific">Gossypium tomentosum</name>
    <name type="common">Hawaiian cotton</name>
    <name type="synonym">Gossypium sandvicense</name>
    <dbReference type="NCBI Taxonomy" id="34277"/>
    <lineage>
        <taxon>Eukaryota</taxon>
        <taxon>Viridiplantae</taxon>
        <taxon>Streptophyta</taxon>
        <taxon>Embryophyta</taxon>
        <taxon>Tracheophyta</taxon>
        <taxon>Spermatophyta</taxon>
        <taxon>Magnoliopsida</taxon>
        <taxon>eudicotyledons</taxon>
        <taxon>Gunneridae</taxon>
        <taxon>Pentapetalae</taxon>
        <taxon>rosids</taxon>
        <taxon>malvids</taxon>
        <taxon>Malvales</taxon>
        <taxon>Malvaceae</taxon>
        <taxon>Malvoideae</taxon>
        <taxon>Gossypium</taxon>
    </lineage>
</organism>
<keyword evidence="1" id="KW-0812">Transmembrane</keyword>
<dbReference type="EMBL" id="CM017627">
    <property type="protein sequence ID" value="TYH69497.1"/>
    <property type="molecule type" value="Genomic_DNA"/>
</dbReference>
<keyword evidence="4" id="KW-1185">Reference proteome</keyword>
<evidence type="ECO:0000256" key="1">
    <source>
        <dbReference type="SAM" id="Phobius"/>
    </source>
</evidence>
<evidence type="ECO:0000313" key="3">
    <source>
        <dbReference type="EMBL" id="TYH69497.1"/>
    </source>
</evidence>
<proteinExistence type="predicted"/>
<dbReference type="GO" id="GO:0030145">
    <property type="term" value="F:manganese ion binding"/>
    <property type="evidence" value="ECO:0007669"/>
    <property type="project" value="InterPro"/>
</dbReference>
<dbReference type="Gene3D" id="3.40.630.10">
    <property type="entry name" value="Zn peptidases"/>
    <property type="match status" value="1"/>
</dbReference>
<dbReference type="AlphaFoldDB" id="A0A5D2KQX2"/>